<keyword evidence="9" id="KW-1185">Reference proteome</keyword>
<dbReference type="InterPro" id="IPR036191">
    <property type="entry name" value="RRF_sf"/>
</dbReference>
<gene>
    <name evidence="6 8" type="primary">frr</name>
    <name evidence="8" type="ORF">H5P27_02315</name>
</gene>
<evidence type="ECO:0000313" key="8">
    <source>
        <dbReference type="EMBL" id="MBC2604868.1"/>
    </source>
</evidence>
<dbReference type="InterPro" id="IPR002661">
    <property type="entry name" value="Ribosome_recyc_fac"/>
</dbReference>
<dbReference type="EMBL" id="JACHVC010000005">
    <property type="protein sequence ID" value="MBC2604868.1"/>
    <property type="molecule type" value="Genomic_DNA"/>
</dbReference>
<sequence>MDEDTVFLTMDERVEKALEHTSGEFASVNTGKANPGMVEGISVEAYGSQMSLKEMAAITTPDARTIAIQPWDKSTLKAIEKAILASNIGITPAIMGDVIRLPLPELTGERRQELVKVVGKQAEDGRVTIRNARREAMDALKKLQKAGDITEDDLKDDEKEIQNKTDEAIKKINDLLAAKEKDLTTV</sequence>
<dbReference type="CDD" id="cd00520">
    <property type="entry name" value="RRF"/>
    <property type="match status" value="1"/>
</dbReference>
<comment type="similarity">
    <text evidence="2 6">Belongs to the RRF family.</text>
</comment>
<dbReference type="SUPFAM" id="SSF55194">
    <property type="entry name" value="Ribosome recycling factor, RRF"/>
    <property type="match status" value="1"/>
</dbReference>
<reference evidence="8 9" key="1">
    <citation type="submission" date="2020-07" db="EMBL/GenBank/DDBJ databases">
        <authorList>
            <person name="Feng X."/>
        </authorList>
    </citation>
    <scope>NUCLEOTIDE SEQUENCE [LARGE SCALE GENOMIC DNA]</scope>
    <source>
        <strain evidence="8 9">JCM23202</strain>
    </source>
</reference>
<dbReference type="PANTHER" id="PTHR20982:SF3">
    <property type="entry name" value="MITOCHONDRIAL RIBOSOME RECYCLING FACTOR PSEUDO 1"/>
    <property type="match status" value="1"/>
</dbReference>
<dbReference type="GO" id="GO:0005737">
    <property type="term" value="C:cytoplasm"/>
    <property type="evidence" value="ECO:0007669"/>
    <property type="project" value="UniProtKB-SubCell"/>
</dbReference>
<keyword evidence="3 6" id="KW-0963">Cytoplasm</keyword>
<dbReference type="Gene3D" id="1.10.132.20">
    <property type="entry name" value="Ribosome-recycling factor"/>
    <property type="match status" value="1"/>
</dbReference>
<dbReference type="InterPro" id="IPR023584">
    <property type="entry name" value="Ribosome_recyc_fac_dom"/>
</dbReference>
<dbReference type="FunFam" id="1.10.132.20:FF:000001">
    <property type="entry name" value="Ribosome-recycling factor"/>
    <property type="match status" value="1"/>
</dbReference>
<dbReference type="AlphaFoldDB" id="A0A7X1B3B0"/>
<accession>A0A7X1B3B0</accession>
<evidence type="ECO:0000256" key="4">
    <source>
        <dbReference type="ARBA" id="ARBA00022917"/>
    </source>
</evidence>
<protein>
    <recommendedName>
        <fullName evidence="6">Ribosome-recycling factor</fullName>
        <shortName evidence="6">RRF</shortName>
    </recommendedName>
    <alternativeName>
        <fullName evidence="6">Ribosome-releasing factor</fullName>
    </alternativeName>
</protein>
<dbReference type="PANTHER" id="PTHR20982">
    <property type="entry name" value="RIBOSOME RECYCLING FACTOR"/>
    <property type="match status" value="1"/>
</dbReference>
<evidence type="ECO:0000256" key="6">
    <source>
        <dbReference type="HAMAP-Rule" id="MF_00040"/>
    </source>
</evidence>
<evidence type="ECO:0000256" key="2">
    <source>
        <dbReference type="ARBA" id="ARBA00005912"/>
    </source>
</evidence>
<evidence type="ECO:0000313" key="9">
    <source>
        <dbReference type="Proteomes" id="UP000526501"/>
    </source>
</evidence>
<evidence type="ECO:0000259" key="7">
    <source>
        <dbReference type="Pfam" id="PF01765"/>
    </source>
</evidence>
<dbReference type="GO" id="GO:0006415">
    <property type="term" value="P:translational termination"/>
    <property type="evidence" value="ECO:0007669"/>
    <property type="project" value="UniProtKB-UniRule"/>
</dbReference>
<proteinExistence type="inferred from homology"/>
<dbReference type="FunFam" id="3.30.1360.40:FF:000001">
    <property type="entry name" value="Ribosome-recycling factor"/>
    <property type="match status" value="1"/>
</dbReference>
<dbReference type="GO" id="GO:0043023">
    <property type="term" value="F:ribosomal large subunit binding"/>
    <property type="evidence" value="ECO:0007669"/>
    <property type="project" value="TreeGrafter"/>
</dbReference>
<dbReference type="RefSeq" id="WP_185658761.1">
    <property type="nucleotide sequence ID" value="NZ_CAWPOO010000005.1"/>
</dbReference>
<evidence type="ECO:0000256" key="3">
    <source>
        <dbReference type="ARBA" id="ARBA00022490"/>
    </source>
</evidence>
<dbReference type="Proteomes" id="UP000526501">
    <property type="component" value="Unassembled WGS sequence"/>
</dbReference>
<organism evidence="8 9">
    <name type="scientific">Pelagicoccus albus</name>
    <dbReference type="NCBI Taxonomy" id="415222"/>
    <lineage>
        <taxon>Bacteria</taxon>
        <taxon>Pseudomonadati</taxon>
        <taxon>Verrucomicrobiota</taxon>
        <taxon>Opitutia</taxon>
        <taxon>Puniceicoccales</taxon>
        <taxon>Pelagicoccaceae</taxon>
        <taxon>Pelagicoccus</taxon>
    </lineage>
</organism>
<dbReference type="HAMAP" id="MF_00040">
    <property type="entry name" value="RRF"/>
    <property type="match status" value="1"/>
</dbReference>
<keyword evidence="4 6" id="KW-0648">Protein biosynthesis</keyword>
<comment type="subcellular location">
    <subcellularLocation>
        <location evidence="1 6">Cytoplasm</location>
    </subcellularLocation>
</comment>
<feature type="domain" description="Ribosome recycling factor" evidence="7">
    <location>
        <begin position="24"/>
        <end position="183"/>
    </location>
</feature>
<comment type="function">
    <text evidence="5 6">Responsible for the release of ribosomes from messenger RNA at the termination of protein biosynthesis. May increase the efficiency of translation by recycling ribosomes from one round of translation to another.</text>
</comment>
<evidence type="ECO:0000256" key="5">
    <source>
        <dbReference type="ARBA" id="ARBA00025050"/>
    </source>
</evidence>
<comment type="caution">
    <text evidence="8">The sequence shown here is derived from an EMBL/GenBank/DDBJ whole genome shotgun (WGS) entry which is preliminary data.</text>
</comment>
<evidence type="ECO:0000256" key="1">
    <source>
        <dbReference type="ARBA" id="ARBA00004496"/>
    </source>
</evidence>
<dbReference type="NCBIfam" id="TIGR00496">
    <property type="entry name" value="frr"/>
    <property type="match status" value="1"/>
</dbReference>
<dbReference type="Pfam" id="PF01765">
    <property type="entry name" value="RRF"/>
    <property type="match status" value="1"/>
</dbReference>
<name>A0A7X1B3B0_9BACT</name>
<dbReference type="Gene3D" id="3.30.1360.40">
    <property type="match status" value="1"/>
</dbReference>